<name>A0A1E7QXQ3_9GAMM</name>
<comment type="caution">
    <text evidence="2">The sequence shown here is derived from an EMBL/GenBank/DDBJ whole genome shotgun (WGS) entry which is preliminary data.</text>
</comment>
<proteinExistence type="predicted"/>
<feature type="coiled-coil region" evidence="1">
    <location>
        <begin position="41"/>
        <end position="86"/>
    </location>
</feature>
<evidence type="ECO:0000313" key="2">
    <source>
        <dbReference type="EMBL" id="OEY91823.1"/>
    </source>
</evidence>
<evidence type="ECO:0000313" key="3">
    <source>
        <dbReference type="Proteomes" id="UP000185895"/>
    </source>
</evidence>
<keyword evidence="1" id="KW-0175">Coiled coil</keyword>
<sequence length="89" mass="10039">MSLQATNSASTAQPASIDQTFNALVQNDLDKQPLPENPALAKDELQQLADVQKQLHEQKQLLQQQHQSADRLIELKQQQIADLQQQLKN</sequence>
<dbReference type="EMBL" id="MKKK01000073">
    <property type="protein sequence ID" value="OEY91823.1"/>
    <property type="molecule type" value="Genomic_DNA"/>
</dbReference>
<dbReference type="STRING" id="1262585.BJI46_06420"/>
<evidence type="ECO:0000256" key="1">
    <source>
        <dbReference type="SAM" id="Coils"/>
    </source>
</evidence>
<protein>
    <submittedName>
        <fullName evidence="2">Uncharacterized protein</fullName>
    </submittedName>
</protein>
<gene>
    <name evidence="2" type="ORF">BJI46_06420</name>
</gene>
<dbReference type="Proteomes" id="UP000185895">
    <property type="component" value="Unassembled WGS sequence"/>
</dbReference>
<dbReference type="AlphaFoldDB" id="A0A1E7QXQ3"/>
<organism evidence="2 3">
    <name type="scientific">Acinetobacter qingfengensis</name>
    <dbReference type="NCBI Taxonomy" id="1262585"/>
    <lineage>
        <taxon>Bacteria</taxon>
        <taxon>Pseudomonadati</taxon>
        <taxon>Pseudomonadota</taxon>
        <taxon>Gammaproteobacteria</taxon>
        <taxon>Moraxellales</taxon>
        <taxon>Moraxellaceae</taxon>
        <taxon>Acinetobacter</taxon>
    </lineage>
</organism>
<keyword evidence="3" id="KW-1185">Reference proteome</keyword>
<reference evidence="2 3" key="1">
    <citation type="submission" date="2016-09" db="EMBL/GenBank/DDBJ databases">
        <authorList>
            <person name="Capua I."/>
            <person name="De Benedictis P."/>
            <person name="Joannis T."/>
            <person name="Lombin L.H."/>
            <person name="Cattoli G."/>
        </authorList>
    </citation>
    <scope>NUCLEOTIDE SEQUENCE [LARGE SCALE GENOMIC DNA]</scope>
    <source>
        <strain evidence="2 3">ANC 4671</strain>
    </source>
</reference>
<accession>A0A1E7QXQ3</accession>